<dbReference type="GO" id="GO:0009888">
    <property type="term" value="P:tissue development"/>
    <property type="evidence" value="ECO:0007669"/>
    <property type="project" value="UniProtKB-ARBA"/>
</dbReference>
<evidence type="ECO:0000256" key="3">
    <source>
        <dbReference type="ARBA" id="ARBA00022741"/>
    </source>
</evidence>
<feature type="coiled-coil region" evidence="11">
    <location>
        <begin position="1209"/>
        <end position="1271"/>
    </location>
</feature>
<dbReference type="Pfam" id="PF00612">
    <property type="entry name" value="IQ"/>
    <property type="match status" value="4"/>
</dbReference>
<evidence type="ECO:0000313" key="16">
    <source>
        <dbReference type="Proteomes" id="UP000440578"/>
    </source>
</evidence>
<dbReference type="InterPro" id="IPR036103">
    <property type="entry name" value="MYSc_Myo5"/>
</dbReference>
<dbReference type="GO" id="GO:0048731">
    <property type="term" value="P:system development"/>
    <property type="evidence" value="ECO:0007669"/>
    <property type="project" value="UniProtKB-ARBA"/>
</dbReference>
<dbReference type="PROSITE" id="PS51456">
    <property type="entry name" value="MYOSIN_MOTOR"/>
    <property type="match status" value="1"/>
</dbReference>
<dbReference type="GO" id="GO:0005524">
    <property type="term" value="F:ATP binding"/>
    <property type="evidence" value="ECO:0007669"/>
    <property type="project" value="UniProtKB-UniRule"/>
</dbReference>
<protein>
    <submittedName>
        <fullName evidence="15">Unconventional myosin-Vb</fullName>
    </submittedName>
</protein>
<dbReference type="PROSITE" id="PS50096">
    <property type="entry name" value="IQ"/>
    <property type="match status" value="5"/>
</dbReference>
<feature type="domain" description="Myosin motor" evidence="13">
    <location>
        <begin position="140"/>
        <end position="782"/>
    </location>
</feature>
<dbReference type="Gene3D" id="1.20.120.720">
    <property type="entry name" value="Myosin VI head, motor domain, U50 subdomain"/>
    <property type="match status" value="1"/>
</dbReference>
<dbReference type="GO" id="GO:0000146">
    <property type="term" value="F:microfilament motor activity"/>
    <property type="evidence" value="ECO:0007669"/>
    <property type="project" value="TreeGrafter"/>
</dbReference>
<feature type="region of interest" description="Disordered" evidence="12">
    <location>
        <begin position="1108"/>
        <end position="1187"/>
    </location>
</feature>
<keyword evidence="16" id="KW-1185">Reference proteome</keyword>
<dbReference type="SMART" id="SM00015">
    <property type="entry name" value="IQ"/>
    <property type="match status" value="6"/>
</dbReference>
<dbReference type="PROSITE" id="PS51844">
    <property type="entry name" value="SH3_LIKE"/>
    <property type="match status" value="1"/>
</dbReference>
<dbReference type="InterPro" id="IPR004009">
    <property type="entry name" value="SH3_Myosin"/>
</dbReference>
<dbReference type="Gene3D" id="3.30.70.1590">
    <property type="match status" value="1"/>
</dbReference>
<feature type="coiled-coil region" evidence="11">
    <location>
        <begin position="1363"/>
        <end position="1438"/>
    </location>
</feature>
<feature type="region of interest" description="Actin-binding" evidence="10">
    <location>
        <begin position="661"/>
        <end position="683"/>
    </location>
</feature>
<evidence type="ECO:0000256" key="8">
    <source>
        <dbReference type="ARBA" id="ARBA00023175"/>
    </source>
</evidence>
<gene>
    <name evidence="15" type="primary">MYO5B_3</name>
    <name evidence="15" type="ORF">FJT64_019353</name>
</gene>
<evidence type="ECO:0000256" key="2">
    <source>
        <dbReference type="ARBA" id="ARBA00022737"/>
    </source>
</evidence>
<evidence type="ECO:0000256" key="12">
    <source>
        <dbReference type="SAM" id="MobiDB-lite"/>
    </source>
</evidence>
<name>A0A6A4WQC7_AMPAM</name>
<dbReference type="SUPFAM" id="SSF52540">
    <property type="entry name" value="P-loop containing nucleoside triphosphate hydrolases"/>
    <property type="match status" value="2"/>
</dbReference>
<dbReference type="Proteomes" id="UP000440578">
    <property type="component" value="Unassembled WGS sequence"/>
</dbReference>
<feature type="compositionally biased region" description="Polar residues" evidence="12">
    <location>
        <begin position="1123"/>
        <end position="1133"/>
    </location>
</feature>
<comment type="similarity">
    <text evidence="1 10">Belongs to the TRAFAC class myosin-kinesin ATPase superfamily. Myosin family.</text>
</comment>
<feature type="compositionally biased region" description="Basic and acidic residues" evidence="12">
    <location>
        <begin position="1166"/>
        <end position="1176"/>
    </location>
</feature>
<dbReference type="InterPro" id="IPR001609">
    <property type="entry name" value="Myosin_head_motor_dom-like"/>
</dbReference>
<dbReference type="EMBL" id="VIIS01000390">
    <property type="protein sequence ID" value="KAF0309547.1"/>
    <property type="molecule type" value="Genomic_DNA"/>
</dbReference>
<keyword evidence="4 10" id="KW-0067">ATP-binding</keyword>
<keyword evidence="7 10" id="KW-0518">Myosin</keyword>
<keyword evidence="6 11" id="KW-0175">Coiled coil</keyword>
<dbReference type="InterPro" id="IPR027417">
    <property type="entry name" value="P-loop_NTPase"/>
</dbReference>
<dbReference type="Gene3D" id="1.10.10.820">
    <property type="match status" value="1"/>
</dbReference>
<organism evidence="15 16">
    <name type="scientific">Amphibalanus amphitrite</name>
    <name type="common">Striped barnacle</name>
    <name type="synonym">Balanus amphitrite</name>
    <dbReference type="NCBI Taxonomy" id="1232801"/>
    <lineage>
        <taxon>Eukaryota</taxon>
        <taxon>Metazoa</taxon>
        <taxon>Ecdysozoa</taxon>
        <taxon>Arthropoda</taxon>
        <taxon>Crustacea</taxon>
        <taxon>Multicrustacea</taxon>
        <taxon>Cirripedia</taxon>
        <taxon>Thoracica</taxon>
        <taxon>Thoracicalcarea</taxon>
        <taxon>Balanomorpha</taxon>
        <taxon>Balanoidea</taxon>
        <taxon>Balanidae</taxon>
        <taxon>Amphibalaninae</taxon>
        <taxon>Amphibalanus</taxon>
    </lineage>
</organism>
<dbReference type="PANTHER" id="PTHR13140">
    <property type="entry name" value="MYOSIN"/>
    <property type="match status" value="1"/>
</dbReference>
<accession>A0A6A4WQC7</accession>
<evidence type="ECO:0000256" key="10">
    <source>
        <dbReference type="PROSITE-ProRule" id="PRU00782"/>
    </source>
</evidence>
<dbReference type="GO" id="GO:0007015">
    <property type="term" value="P:actin filament organization"/>
    <property type="evidence" value="ECO:0007669"/>
    <property type="project" value="TreeGrafter"/>
</dbReference>
<dbReference type="SUPFAM" id="SSF50084">
    <property type="entry name" value="Myosin S1 fragment, N-terminal domain"/>
    <property type="match status" value="1"/>
</dbReference>
<proteinExistence type="inferred from homology"/>
<dbReference type="Pfam" id="PF25966">
    <property type="entry name" value="Myo5a"/>
    <property type="match status" value="1"/>
</dbReference>
<feature type="domain" description="Myosin N-terminal SH3-like" evidence="14">
    <location>
        <begin position="81"/>
        <end position="134"/>
    </location>
</feature>
<feature type="binding site" evidence="10">
    <location>
        <begin position="234"/>
        <end position="241"/>
    </location>
    <ligand>
        <name>ATP</name>
        <dbReference type="ChEBI" id="CHEBI:30616"/>
    </ligand>
</feature>
<dbReference type="InterPro" id="IPR000048">
    <property type="entry name" value="IQ_motif_EF-hand-BS"/>
</dbReference>
<dbReference type="Pfam" id="PF00063">
    <property type="entry name" value="Myosin_head"/>
    <property type="match status" value="1"/>
</dbReference>
<dbReference type="Gene3D" id="1.20.58.530">
    <property type="match status" value="1"/>
</dbReference>
<dbReference type="GO" id="GO:0016459">
    <property type="term" value="C:myosin complex"/>
    <property type="evidence" value="ECO:0007669"/>
    <property type="project" value="UniProtKB-KW"/>
</dbReference>
<dbReference type="GO" id="GO:0051015">
    <property type="term" value="F:actin filament binding"/>
    <property type="evidence" value="ECO:0007669"/>
    <property type="project" value="TreeGrafter"/>
</dbReference>
<evidence type="ECO:0000256" key="5">
    <source>
        <dbReference type="ARBA" id="ARBA00022860"/>
    </source>
</evidence>
<keyword evidence="3 10" id="KW-0547">Nucleotide-binding</keyword>
<comment type="caution">
    <text evidence="15">The sequence shown here is derived from an EMBL/GenBank/DDBJ whole genome shotgun (WGS) entry which is preliminary data.</text>
</comment>
<dbReference type="PANTHER" id="PTHR13140:SF706">
    <property type="entry name" value="DILUTE CLASS UNCONVENTIONAL MYOSIN, ISOFORM C"/>
    <property type="match status" value="1"/>
</dbReference>
<evidence type="ECO:0000259" key="14">
    <source>
        <dbReference type="PROSITE" id="PS51844"/>
    </source>
</evidence>
<dbReference type="FunFam" id="1.10.10.820:FF:000001">
    <property type="entry name" value="Myosin heavy chain"/>
    <property type="match status" value="1"/>
</dbReference>
<keyword evidence="9 10" id="KW-0009">Actin-binding</keyword>
<keyword evidence="5" id="KW-0112">Calmodulin-binding</keyword>
<dbReference type="PRINTS" id="PR00193">
    <property type="entry name" value="MYOSINHEAVY"/>
</dbReference>
<keyword evidence="8 10" id="KW-0505">Motor protein</keyword>
<evidence type="ECO:0000256" key="9">
    <source>
        <dbReference type="ARBA" id="ARBA00023203"/>
    </source>
</evidence>
<dbReference type="CDD" id="cd01380">
    <property type="entry name" value="MYSc_Myo5"/>
    <property type="match status" value="1"/>
</dbReference>
<evidence type="ECO:0000256" key="1">
    <source>
        <dbReference type="ARBA" id="ARBA00008314"/>
    </source>
</evidence>
<evidence type="ECO:0000259" key="13">
    <source>
        <dbReference type="PROSITE" id="PS51456"/>
    </source>
</evidence>
<dbReference type="Gene3D" id="1.20.5.190">
    <property type="match status" value="3"/>
</dbReference>
<dbReference type="FunFam" id="1.20.58.530:FF:000002">
    <property type="entry name" value="Class V myosin"/>
    <property type="match status" value="1"/>
</dbReference>
<keyword evidence="2" id="KW-0677">Repeat</keyword>
<dbReference type="SMART" id="SM00242">
    <property type="entry name" value="MYSc"/>
    <property type="match status" value="1"/>
</dbReference>
<reference evidence="15 16" key="1">
    <citation type="submission" date="2019-07" db="EMBL/GenBank/DDBJ databases">
        <title>Draft genome assembly of a fouling barnacle, Amphibalanus amphitrite (Darwin, 1854): The first reference genome for Thecostraca.</title>
        <authorList>
            <person name="Kim W."/>
        </authorList>
    </citation>
    <scope>NUCLEOTIDE SEQUENCE [LARGE SCALE GENOMIC DNA]</scope>
    <source>
        <strain evidence="15">SNU_AA5</strain>
        <tissue evidence="15">Soma without cirri and trophi</tissue>
    </source>
</reference>
<dbReference type="Gene3D" id="3.40.850.10">
    <property type="entry name" value="Kinesin motor domain"/>
    <property type="match status" value="2"/>
</dbReference>
<dbReference type="FunFam" id="3.30.70.1590:FF:000003">
    <property type="entry name" value="Myosin-Va isoform 1"/>
    <property type="match status" value="1"/>
</dbReference>
<evidence type="ECO:0000256" key="7">
    <source>
        <dbReference type="ARBA" id="ARBA00023123"/>
    </source>
</evidence>
<evidence type="ECO:0000256" key="4">
    <source>
        <dbReference type="ARBA" id="ARBA00022840"/>
    </source>
</evidence>
<dbReference type="OrthoDB" id="6108017at2759"/>
<dbReference type="InterPro" id="IPR058662">
    <property type="entry name" value="Myo5a/b_dom"/>
</dbReference>
<dbReference type="GO" id="GO:0048513">
    <property type="term" value="P:animal organ development"/>
    <property type="evidence" value="ECO:0007669"/>
    <property type="project" value="UniProtKB-ARBA"/>
</dbReference>
<dbReference type="GO" id="GO:0005737">
    <property type="term" value="C:cytoplasm"/>
    <property type="evidence" value="ECO:0007669"/>
    <property type="project" value="TreeGrafter"/>
</dbReference>
<evidence type="ECO:0000256" key="11">
    <source>
        <dbReference type="SAM" id="Coils"/>
    </source>
</evidence>
<dbReference type="GO" id="GO:0016020">
    <property type="term" value="C:membrane"/>
    <property type="evidence" value="ECO:0007669"/>
    <property type="project" value="TreeGrafter"/>
</dbReference>
<dbReference type="InterPro" id="IPR036961">
    <property type="entry name" value="Kinesin_motor_dom_sf"/>
</dbReference>
<sequence>MILRLIRDYLPGRREPHVSRDLLQERYALCGLANLGREHRHRYLTTVGTQDGLASRLDLRRACRSMDDGRWTVTAGVIMRGKGARVWVRDPECVWRGATLKSDYVKDVLTVELEDSGEERELTVKDDSALPPLRNPDILIGENDLTSLSYLHEPAVLYNLRVRFANHGSIYTYCGIVLVAINPYEELPIYGSETIWAYRGKAMGDLDPHIFAVAEEAYTKMERVNTNQAIIVSGESGAGKTVSAKYAMRYFATFIEIDFNKSYHISAANMRTYLLEKSRVVFQAADERNYHIFYQLCSVADREEFQELELGHQDEFFYLNQGDSPTIAGVDDARCFDQTREALTLLGLERRVQTALFRTLAAVLHLGNVQFREEMAGGEEACSVTKGDKCLPVVARLLNVDHEQIRHWLCKRKIVSMRETFTKSMNLKEATSSRDALAKHIYAQVFSHIVSRINKSLETREKVHRFIGVLDIYGFETFEVNSFEQFCINYANEKLQQQFNQHVFKLEQEEYVKEQIEWTFIDFYDNQPCIDLIETRLGVLDLLDEECRMPKGSDHSWVEKLYDKCRKSDHFEKPRLSNTAYVIVHFADKVEYESAGFLEKNRDTVLEEQINVLRASLDPVVSGLFAAEKPAGKLVPVKAAAAGKPATQNKKTVGSQFRESLSMLMTTLNSTTPHYVRCIKPNDRKEAFGFEPHRAVQQLRACGVLETIRISAAGFPSRWLYQEFFYRYRVLCTTKDIQRNDMRVTCENILSNLIKDEDKFKFGRTKIFFRAGQVAYMEKLRGDRLRACGIMIQKHVRGWLLRKRYQTVRGATCTLQRWVRGFMARRRVRHLRRTAAAVLLQSQARGFVARRRYQRLQRLALGLQARARGLWARQRYQRMRQDRAAVVIQRHVRGLLCRRRYARTQRQIVLLQSCVRRLIAKRQLKSLKIEARSIDHQKKLNKGLENKIISLQQRITELSSEHSGLKQRQAEFDQLTADHRKLKTEAAELRRQTGRLAELEAELAQLRQQLDQERCEKVDLVNERDRIEKEGRDRIQQLNEENEKLRQQIIRDEELKQKQELESKELLKTKVNLEKSALNAEYDQERMAYQRLVQENARLEQRNETLEKELQRARGGKTHKRSSSNVSGASEATTEAARDDISDLPSITSDLHDELSDIGYGSVRSRTSDQPERNLENIDWSKQNGNPDLDKTIVVPERKPLPSPDVNLVLKLQQKLKEVEADRDRLERRLERLEQGTPDSENKQAHDQIRLQDLEMENAKLKADLQKLRQSIASGSGDDPGNDLMLQFHALQDELERRREECIQLRTVIANNASWPMRSLEDRDTSEEGEVLMAFETQKQINRQLAEELHLEKEERVRLLQMEAEYRQEMTQLKADNERQQKLISQNLGSAHTGQNEAIMQHEITRLTAENLDLREKIDNLAEQVKKYKKQLKLYAKKLKDMGATLL</sequence>
<evidence type="ECO:0000256" key="6">
    <source>
        <dbReference type="ARBA" id="ARBA00023054"/>
    </source>
</evidence>
<evidence type="ECO:0000313" key="15">
    <source>
        <dbReference type="EMBL" id="KAF0309547.1"/>
    </source>
</evidence>